<dbReference type="InterPro" id="IPR002543">
    <property type="entry name" value="FtsK_dom"/>
</dbReference>
<accession>A0A8J3T6T6</accession>
<feature type="domain" description="FtsK" evidence="5">
    <location>
        <begin position="303"/>
        <end position="485"/>
    </location>
</feature>
<evidence type="ECO:0000313" key="7">
    <source>
        <dbReference type="Proteomes" id="UP000634476"/>
    </source>
</evidence>
<dbReference type="InterPro" id="IPR003593">
    <property type="entry name" value="AAA+_ATPase"/>
</dbReference>
<keyword evidence="7" id="KW-1185">Reference proteome</keyword>
<dbReference type="GO" id="GO:0003677">
    <property type="term" value="F:DNA binding"/>
    <property type="evidence" value="ECO:0007669"/>
    <property type="project" value="UniProtKB-KW"/>
</dbReference>
<reference evidence="6" key="1">
    <citation type="submission" date="2021-01" db="EMBL/GenBank/DDBJ databases">
        <title>Whole genome shotgun sequence of Planobispora takensis NBRC 109077.</title>
        <authorList>
            <person name="Komaki H."/>
            <person name="Tamura T."/>
        </authorList>
    </citation>
    <scope>NUCLEOTIDE SEQUENCE</scope>
    <source>
        <strain evidence="6">NBRC 109077</strain>
    </source>
</reference>
<evidence type="ECO:0000313" key="6">
    <source>
        <dbReference type="EMBL" id="GII05461.1"/>
    </source>
</evidence>
<keyword evidence="1" id="KW-0238">DNA-binding</keyword>
<comment type="caution">
    <text evidence="6">The sequence shown here is derived from an EMBL/GenBank/DDBJ whole genome shotgun (WGS) entry which is preliminary data.</text>
</comment>
<dbReference type="AlphaFoldDB" id="A0A8J3T6T6"/>
<gene>
    <name evidence="6" type="ORF">Pta02_74690</name>
</gene>
<proteinExistence type="predicted"/>
<name>A0A8J3T6T6_9ACTN</name>
<dbReference type="PROSITE" id="PS50901">
    <property type="entry name" value="FTSK"/>
    <property type="match status" value="1"/>
</dbReference>
<keyword evidence="2" id="KW-0547">Nucleotide-binding</keyword>
<dbReference type="CDD" id="cd01127">
    <property type="entry name" value="TrwB_TraG_TraD_VirD4"/>
    <property type="match status" value="1"/>
</dbReference>
<feature type="region of interest" description="Disordered" evidence="3">
    <location>
        <begin position="1"/>
        <end position="28"/>
    </location>
</feature>
<dbReference type="SUPFAM" id="SSF52540">
    <property type="entry name" value="P-loop containing nucleoside triphosphate hydrolases"/>
    <property type="match status" value="1"/>
</dbReference>
<evidence type="ECO:0000256" key="1">
    <source>
        <dbReference type="ARBA" id="ARBA00023125"/>
    </source>
</evidence>
<dbReference type="EMBL" id="BOOK01000069">
    <property type="protein sequence ID" value="GII05461.1"/>
    <property type="molecule type" value="Genomic_DNA"/>
</dbReference>
<evidence type="ECO:0000256" key="3">
    <source>
        <dbReference type="SAM" id="MobiDB-lite"/>
    </source>
</evidence>
<organism evidence="6 7">
    <name type="scientific">Planobispora takensis</name>
    <dbReference type="NCBI Taxonomy" id="1367882"/>
    <lineage>
        <taxon>Bacteria</taxon>
        <taxon>Bacillati</taxon>
        <taxon>Actinomycetota</taxon>
        <taxon>Actinomycetes</taxon>
        <taxon>Streptosporangiales</taxon>
        <taxon>Streptosporangiaceae</taxon>
        <taxon>Planobispora</taxon>
    </lineage>
</organism>
<dbReference type="Gene3D" id="3.40.50.300">
    <property type="entry name" value="P-loop containing nucleotide triphosphate hydrolases"/>
    <property type="match status" value="1"/>
</dbReference>
<keyword evidence="4" id="KW-0472">Membrane</keyword>
<dbReference type="SUPFAM" id="SSF46785">
    <property type="entry name" value="Winged helix' DNA-binding domain"/>
    <property type="match status" value="1"/>
</dbReference>
<feature type="compositionally biased region" description="Gly residues" evidence="3">
    <location>
        <begin position="17"/>
        <end position="26"/>
    </location>
</feature>
<dbReference type="InterPro" id="IPR036390">
    <property type="entry name" value="WH_DNA-bd_sf"/>
</dbReference>
<protein>
    <recommendedName>
        <fullName evidence="5">FtsK domain-containing protein</fullName>
    </recommendedName>
</protein>
<dbReference type="Proteomes" id="UP000634476">
    <property type="component" value="Unassembled WGS sequence"/>
</dbReference>
<dbReference type="GO" id="GO:0005524">
    <property type="term" value="F:ATP binding"/>
    <property type="evidence" value="ECO:0007669"/>
    <property type="project" value="UniProtKB-UniRule"/>
</dbReference>
<evidence type="ECO:0000259" key="5">
    <source>
        <dbReference type="PROSITE" id="PS50901"/>
    </source>
</evidence>
<evidence type="ECO:0000256" key="2">
    <source>
        <dbReference type="PROSITE-ProRule" id="PRU00289"/>
    </source>
</evidence>
<keyword evidence="4" id="KW-0812">Transmembrane</keyword>
<keyword evidence="2" id="KW-0067">ATP-binding</keyword>
<evidence type="ECO:0000256" key="4">
    <source>
        <dbReference type="SAM" id="Phobius"/>
    </source>
</evidence>
<feature type="transmembrane region" description="Helical" evidence="4">
    <location>
        <begin position="123"/>
        <end position="144"/>
    </location>
</feature>
<dbReference type="InterPro" id="IPR027417">
    <property type="entry name" value="P-loop_NTPase"/>
</dbReference>
<feature type="region of interest" description="Disordered" evidence="3">
    <location>
        <begin position="564"/>
        <end position="597"/>
    </location>
</feature>
<feature type="binding site" evidence="2">
    <location>
        <begin position="323"/>
        <end position="330"/>
    </location>
    <ligand>
        <name>ATP</name>
        <dbReference type="ChEBI" id="CHEBI:30616"/>
    </ligand>
</feature>
<keyword evidence="4" id="KW-1133">Transmembrane helix</keyword>
<dbReference type="SMART" id="SM00382">
    <property type="entry name" value="AAA"/>
    <property type="match status" value="1"/>
</dbReference>
<sequence>MARGERFGTRRSPRRTGGSGRRGWAGGAPSRYGDGLPYPAGAYRDRLSAGRVLAAGVRGYGRWVAHAPETRGLASGLTALYPAGEVMHALGPEPLLVGALAPPLALSAWVGTYKAHRSVKYSAALTATVAAVPGWLAFAAHWGAFNLPTLVGYTSTAALAWSAFTWSDVLRERRAWQARQLQWDALATAVGLEDSKLISADDTRLGQCFRIDIRATGKRASQLARPGSGLAEDLAAHLALPTERVRISADAKHAGIIVIAVQLIDPWQGEVTHPALSGTASTGAARRSIMDGPLVLGLDPDSGDDLALSVFDKAGGHHTFLVAPTGSGKTTLYNNLIEQASDRCDVLVMGIDVAKGTLSAIWGQVLDAHAGIGEYDKALQILAWAGVVITERSRASGGRNHKPSPSAPVLLILIDELDEVTGYNSPIGTQAKALVEKIYRRGRSAGVVLATASQRGVIQYTGTKDPHANADNKIVLRVNRASEMNNVIPGWELAGMPNMETYARGVHGVALVVDGNSLWRAGRVRDLSDLDAVEALAGRRGAPVACLESAIAAMLPGYGERHRHSAPASAVPSGGKGIGGGCATRSDGTDWGINPTDSTAIDRLAQDMVAEIEARLTDMPAPPARPTSLNELIAAKHAVEHADANDPAVNRAIPVPEHIARPILRLLAQRGPAGARRDELVAAVGRSRSVVAGWLAILRDHGSITALGAGRAARYYLREYAPGDDASEGYEP</sequence>